<reference evidence="1" key="1">
    <citation type="journal article" date="2021" name="Nat. Commun.">
        <title>Genetic determinants of endophytism in the Arabidopsis root mycobiome.</title>
        <authorList>
            <person name="Mesny F."/>
            <person name="Miyauchi S."/>
            <person name="Thiergart T."/>
            <person name="Pickel B."/>
            <person name="Atanasova L."/>
            <person name="Karlsson M."/>
            <person name="Huettel B."/>
            <person name="Barry K.W."/>
            <person name="Haridas S."/>
            <person name="Chen C."/>
            <person name="Bauer D."/>
            <person name="Andreopoulos W."/>
            <person name="Pangilinan J."/>
            <person name="LaButti K."/>
            <person name="Riley R."/>
            <person name="Lipzen A."/>
            <person name="Clum A."/>
            <person name="Drula E."/>
            <person name="Henrissat B."/>
            <person name="Kohler A."/>
            <person name="Grigoriev I.V."/>
            <person name="Martin F.M."/>
            <person name="Hacquard S."/>
        </authorList>
    </citation>
    <scope>NUCLEOTIDE SEQUENCE</scope>
    <source>
        <strain evidence="1">MPI-CAGE-CH-0230</strain>
    </source>
</reference>
<name>A0A9P8YD71_9PEZI</name>
<dbReference type="RefSeq" id="XP_046016294.1">
    <property type="nucleotide sequence ID" value="XM_046152630.1"/>
</dbReference>
<dbReference type="EMBL" id="JAGTJQ010000002">
    <property type="protein sequence ID" value="KAH7037173.1"/>
    <property type="molecule type" value="Genomic_DNA"/>
</dbReference>
<evidence type="ECO:0000313" key="2">
    <source>
        <dbReference type="Proteomes" id="UP000756346"/>
    </source>
</evidence>
<dbReference type="GeneID" id="70182176"/>
<gene>
    <name evidence="1" type="ORF">B0I36DRAFT_313466</name>
</gene>
<keyword evidence="2" id="KW-1185">Reference proteome</keyword>
<evidence type="ECO:0000313" key="1">
    <source>
        <dbReference type="EMBL" id="KAH7037173.1"/>
    </source>
</evidence>
<sequence length="53" mass="6251">MEWRFGSFRCQCESARQAIARERKNDKMTAAEREQWEGILVEFSKDPCAPNDQ</sequence>
<accession>A0A9P8YD71</accession>
<dbReference type="AlphaFoldDB" id="A0A9P8YD71"/>
<organism evidence="1 2">
    <name type="scientific">Microdochium trichocladiopsis</name>
    <dbReference type="NCBI Taxonomy" id="1682393"/>
    <lineage>
        <taxon>Eukaryota</taxon>
        <taxon>Fungi</taxon>
        <taxon>Dikarya</taxon>
        <taxon>Ascomycota</taxon>
        <taxon>Pezizomycotina</taxon>
        <taxon>Sordariomycetes</taxon>
        <taxon>Xylariomycetidae</taxon>
        <taxon>Xylariales</taxon>
        <taxon>Microdochiaceae</taxon>
        <taxon>Microdochium</taxon>
    </lineage>
</organism>
<dbReference type="Proteomes" id="UP000756346">
    <property type="component" value="Unassembled WGS sequence"/>
</dbReference>
<comment type="caution">
    <text evidence="1">The sequence shown here is derived from an EMBL/GenBank/DDBJ whole genome shotgun (WGS) entry which is preliminary data.</text>
</comment>
<protein>
    <submittedName>
        <fullName evidence="1">Uncharacterized protein</fullName>
    </submittedName>
</protein>
<dbReference type="OrthoDB" id="5241026at2759"/>
<proteinExistence type="predicted"/>